<protein>
    <submittedName>
        <fullName evidence="2">Ubiquitin carboxyl-terminal hydrolase family protein isoform 1</fullName>
    </submittedName>
</protein>
<dbReference type="AlphaFoldDB" id="A0A061F8V2"/>
<proteinExistence type="predicted"/>
<dbReference type="InParanoid" id="A0A061F8V2"/>
<feature type="domain" description="PORR" evidence="1">
    <location>
        <begin position="42"/>
        <end position="377"/>
    </location>
</feature>
<dbReference type="Pfam" id="PF11955">
    <property type="entry name" value="PORR"/>
    <property type="match status" value="1"/>
</dbReference>
<dbReference type="GO" id="GO:0003723">
    <property type="term" value="F:RNA binding"/>
    <property type="evidence" value="ECO:0007669"/>
    <property type="project" value="InterPro"/>
</dbReference>
<name>A0A061F8V2_THECC</name>
<dbReference type="STRING" id="3641.A0A061F8V2"/>
<evidence type="ECO:0000313" key="2">
    <source>
        <dbReference type="EMBL" id="EOY13755.1"/>
    </source>
</evidence>
<reference evidence="2 3" key="1">
    <citation type="journal article" date="2013" name="Genome Biol.">
        <title>The genome sequence of the most widely cultivated cacao type and its use to identify candidate genes regulating pod color.</title>
        <authorList>
            <person name="Motamayor J.C."/>
            <person name="Mockaitis K."/>
            <person name="Schmutz J."/>
            <person name="Haiminen N."/>
            <person name="Iii D.L."/>
            <person name="Cornejo O."/>
            <person name="Findley S.D."/>
            <person name="Zheng P."/>
            <person name="Utro F."/>
            <person name="Royaert S."/>
            <person name="Saski C."/>
            <person name="Jenkins J."/>
            <person name="Podicheti R."/>
            <person name="Zhao M."/>
            <person name="Scheffler B.E."/>
            <person name="Stack J.C."/>
            <person name="Feltus F.A."/>
            <person name="Mustiga G.M."/>
            <person name="Amores F."/>
            <person name="Phillips W."/>
            <person name="Marelli J.P."/>
            <person name="May G.D."/>
            <person name="Shapiro H."/>
            <person name="Ma J."/>
            <person name="Bustamante C.D."/>
            <person name="Schnell R.J."/>
            <person name="Main D."/>
            <person name="Gilbert D."/>
            <person name="Parida L."/>
            <person name="Kuhn D.N."/>
        </authorList>
    </citation>
    <scope>NUCLEOTIDE SEQUENCE [LARGE SCALE GENOMIC DNA]</scope>
    <source>
        <strain evidence="3">cv. Matina 1-6</strain>
    </source>
</reference>
<dbReference type="eggNOG" id="ENOG502QRV0">
    <property type="taxonomic scope" value="Eukaryota"/>
</dbReference>
<gene>
    <name evidence="2" type="ORF">TCM_032397</name>
</gene>
<organism evidence="2 3">
    <name type="scientific">Theobroma cacao</name>
    <name type="common">Cacao</name>
    <name type="synonym">Cocoa</name>
    <dbReference type="NCBI Taxonomy" id="3641"/>
    <lineage>
        <taxon>Eukaryota</taxon>
        <taxon>Viridiplantae</taxon>
        <taxon>Streptophyta</taxon>
        <taxon>Embryophyta</taxon>
        <taxon>Tracheophyta</taxon>
        <taxon>Spermatophyta</taxon>
        <taxon>Magnoliopsida</taxon>
        <taxon>eudicotyledons</taxon>
        <taxon>Gunneridae</taxon>
        <taxon>Pentapetalae</taxon>
        <taxon>rosids</taxon>
        <taxon>malvids</taxon>
        <taxon>Malvales</taxon>
        <taxon>Malvaceae</taxon>
        <taxon>Byttnerioideae</taxon>
        <taxon>Theobroma</taxon>
    </lineage>
</organism>
<dbReference type="InterPro" id="IPR021099">
    <property type="entry name" value="PORR_domain"/>
</dbReference>
<dbReference type="PANTHER" id="PTHR31476:SF11">
    <property type="entry name" value="UBIQUITIN CARBOXYL-TERMINAL HYDROLASE FAMILY PROTEIN"/>
    <property type="match status" value="1"/>
</dbReference>
<evidence type="ECO:0000259" key="1">
    <source>
        <dbReference type="Pfam" id="PF11955"/>
    </source>
</evidence>
<dbReference type="FunCoup" id="A0A061F8V2">
    <property type="interactions" value="547"/>
</dbReference>
<dbReference type="InterPro" id="IPR045040">
    <property type="entry name" value="PORR_fam"/>
</dbReference>
<dbReference type="GO" id="GO:0016787">
    <property type="term" value="F:hydrolase activity"/>
    <property type="evidence" value="ECO:0007669"/>
    <property type="project" value="UniProtKB-KW"/>
</dbReference>
<dbReference type="EMBL" id="CM001885">
    <property type="protein sequence ID" value="EOY13755.1"/>
    <property type="molecule type" value="Genomic_DNA"/>
</dbReference>
<dbReference type="Gramene" id="EOY13755">
    <property type="protein sequence ID" value="EOY13755"/>
    <property type="gene ID" value="TCM_032397"/>
</dbReference>
<dbReference type="PANTHER" id="PTHR31476">
    <property type="entry name" value="PROTEIN WHAT'S THIS FACTOR 1 HOMOLOG, CHLOROPLASTIC"/>
    <property type="match status" value="1"/>
</dbReference>
<dbReference type="Proteomes" id="UP000026915">
    <property type="component" value="Chromosome 7"/>
</dbReference>
<accession>A0A061F8V2</accession>
<evidence type="ECO:0000313" key="3">
    <source>
        <dbReference type="Proteomes" id="UP000026915"/>
    </source>
</evidence>
<dbReference type="OMA" id="WQKLEFP"/>
<keyword evidence="2" id="KW-0378">Hydrolase</keyword>
<keyword evidence="3" id="KW-1185">Reference proteome</keyword>
<sequence length="393" mass="45045">MKTRSILRLSSSTISCKKSDSMFVSVRQISTGGKRPKKKIYHRDYQLDKVMDLQKKPSLILQLKSIIQSQNQQCLLLRDLEKEVGFVAKWNFMSIIEKYPSIFHAGGGSGKQLPFVTLTRKAEKIASEEREARVLMESILVKNLRKLLMLSIDCRVPLEKVEFFGSELGLPKDFKKSLIWKYPEYFSIKDVNGRAYLNLENWDSSLAVTAREERFAREGVLASAGGLKKVRIMKDGNYLGPFAFKMCFAAGFRPNKSYLEELQRWQKMEFPSPYLNARRFDVADPKARKRVVAVLHELLSLTMEKRMTSAQLDAFHSEYLLPSKLVLCLIKHHGIFYITNKGARSTVFLKEAYDGTRLVDKCPMLMFNDKFVTLSGRNEISSFNSVNSSQVVT</sequence>